<evidence type="ECO:0000313" key="3">
    <source>
        <dbReference type="EMBL" id="KAK4601216.1"/>
    </source>
</evidence>
<keyword evidence="2" id="KW-0812">Transmembrane</keyword>
<feature type="coiled-coil region" evidence="1">
    <location>
        <begin position="87"/>
        <end position="183"/>
    </location>
</feature>
<keyword evidence="4" id="KW-1185">Reference proteome</keyword>
<reference evidence="3 4" key="1">
    <citation type="journal article" date="2023" name="G3 (Bethesda)">
        <title>A haplotype-resolved chromosome-scale genome for Quercus rubra L. provides insights into the genetics of adaptive traits for red oak species.</title>
        <authorList>
            <person name="Kapoor B."/>
            <person name="Jenkins J."/>
            <person name="Schmutz J."/>
            <person name="Zhebentyayeva T."/>
            <person name="Kuelheim C."/>
            <person name="Coggeshall M."/>
            <person name="Heim C."/>
            <person name="Lasky J.R."/>
            <person name="Leites L."/>
            <person name="Islam-Faridi N."/>
            <person name="Romero-Severson J."/>
            <person name="DeLeo V.L."/>
            <person name="Lucas S.M."/>
            <person name="Lazic D."/>
            <person name="Gailing O."/>
            <person name="Carlson J."/>
            <person name="Staton M."/>
        </authorList>
    </citation>
    <scope>NUCLEOTIDE SEQUENCE [LARGE SCALE GENOMIC DNA]</scope>
    <source>
        <strain evidence="3">Pseudo-F2</strain>
    </source>
</reference>
<protein>
    <recommendedName>
        <fullName evidence="5">Homer protein</fullName>
    </recommendedName>
</protein>
<dbReference type="Proteomes" id="UP001324115">
    <property type="component" value="Unassembled WGS sequence"/>
</dbReference>
<evidence type="ECO:0008006" key="5">
    <source>
        <dbReference type="Google" id="ProtNLM"/>
    </source>
</evidence>
<name>A0AAN7G292_QUERU</name>
<sequence length="314" mass="34315">MPTTIKLTLVPFPNPKTLSPVTFPITSPISRRACSSSRPRILILKCNNSGQIEGSGGNLKDALAGMVDKQVGELLNREENRVLLDGLDKASQRVEMAKKELAEIEKQELEVKQKRDYINQLESQASEVAECQRQILEAGEMVEEAKRSLGLNVDGIEDGDAFLAKESEEIDRNEERVESIKAALISALVGTLAGLPISLTQATSSSELILPLTINFISCALFGITFRYTIRRDLDNIQLKTGTSAAFGFVKGLAILGSGPPLELNNGSFLSHAFDGAVYVSENLFLFVFASVGLDYCFKMKLLSPFPIKKSISR</sequence>
<evidence type="ECO:0000256" key="1">
    <source>
        <dbReference type="SAM" id="Coils"/>
    </source>
</evidence>
<feature type="transmembrane region" description="Helical" evidence="2">
    <location>
        <begin position="182"/>
        <end position="202"/>
    </location>
</feature>
<dbReference type="EMBL" id="JAXUIC010000002">
    <property type="protein sequence ID" value="KAK4601216.1"/>
    <property type="molecule type" value="Genomic_DNA"/>
</dbReference>
<dbReference type="AlphaFoldDB" id="A0AAN7G292"/>
<keyword evidence="2" id="KW-1133">Transmembrane helix</keyword>
<comment type="caution">
    <text evidence="3">The sequence shown here is derived from an EMBL/GenBank/DDBJ whole genome shotgun (WGS) entry which is preliminary data.</text>
</comment>
<feature type="transmembrane region" description="Helical" evidence="2">
    <location>
        <begin position="208"/>
        <end position="230"/>
    </location>
</feature>
<dbReference type="PANTHER" id="PTHR36383">
    <property type="entry name" value="OS09G0529350 PROTEIN"/>
    <property type="match status" value="1"/>
</dbReference>
<accession>A0AAN7G292</accession>
<dbReference type="PANTHER" id="PTHR36383:SF1">
    <property type="entry name" value="PROTEIN, PUTATIVE-RELATED"/>
    <property type="match status" value="1"/>
</dbReference>
<organism evidence="3 4">
    <name type="scientific">Quercus rubra</name>
    <name type="common">Northern red oak</name>
    <name type="synonym">Quercus borealis</name>
    <dbReference type="NCBI Taxonomy" id="3512"/>
    <lineage>
        <taxon>Eukaryota</taxon>
        <taxon>Viridiplantae</taxon>
        <taxon>Streptophyta</taxon>
        <taxon>Embryophyta</taxon>
        <taxon>Tracheophyta</taxon>
        <taxon>Spermatophyta</taxon>
        <taxon>Magnoliopsida</taxon>
        <taxon>eudicotyledons</taxon>
        <taxon>Gunneridae</taxon>
        <taxon>Pentapetalae</taxon>
        <taxon>rosids</taxon>
        <taxon>fabids</taxon>
        <taxon>Fagales</taxon>
        <taxon>Fagaceae</taxon>
        <taxon>Quercus</taxon>
    </lineage>
</organism>
<keyword evidence="1" id="KW-0175">Coiled coil</keyword>
<keyword evidence="2" id="KW-0472">Membrane</keyword>
<gene>
    <name evidence="3" type="ORF">RGQ29_010686</name>
</gene>
<evidence type="ECO:0000313" key="4">
    <source>
        <dbReference type="Proteomes" id="UP001324115"/>
    </source>
</evidence>
<proteinExistence type="predicted"/>
<evidence type="ECO:0000256" key="2">
    <source>
        <dbReference type="SAM" id="Phobius"/>
    </source>
</evidence>